<dbReference type="AlphaFoldDB" id="A0A0R2H1B2"/>
<dbReference type="InterPro" id="IPR051535">
    <property type="entry name" value="Siderophore_ABC-ATPase"/>
</dbReference>
<reference evidence="11 13" key="1">
    <citation type="journal article" date="2015" name="Genome Announc.">
        <title>Expanding the biotechnology potential of lactobacilli through comparative genomics of 213 strains and associated genera.</title>
        <authorList>
            <person name="Sun Z."/>
            <person name="Harris H.M."/>
            <person name="McCann A."/>
            <person name="Guo C."/>
            <person name="Argimon S."/>
            <person name="Zhang W."/>
            <person name="Yang X."/>
            <person name="Jeffery I.B."/>
            <person name="Cooney J.C."/>
            <person name="Kagawa T.F."/>
            <person name="Liu W."/>
            <person name="Song Y."/>
            <person name="Salvetti E."/>
            <person name="Wrobel A."/>
            <person name="Rasinkangas P."/>
            <person name="Parkhill J."/>
            <person name="Rea M.C."/>
            <person name="O'Sullivan O."/>
            <person name="Ritari J."/>
            <person name="Douillard F.P."/>
            <person name="Paul Ross R."/>
            <person name="Yang R."/>
            <person name="Briner A.E."/>
            <person name="Felis G.E."/>
            <person name="de Vos W.M."/>
            <person name="Barrangou R."/>
            <person name="Klaenhammer T.R."/>
            <person name="Caufield P.W."/>
            <person name="Cui Y."/>
            <person name="Zhang H."/>
            <person name="O'Toole P.W."/>
        </authorList>
    </citation>
    <scope>NUCLEOTIDE SEQUENCE [LARGE SCALE GENOMIC DNA]</scope>
    <source>
        <strain evidence="11 13">DSM 20410</strain>
    </source>
</reference>
<evidence type="ECO:0000259" key="10">
    <source>
        <dbReference type="PROSITE" id="PS50893"/>
    </source>
</evidence>
<protein>
    <submittedName>
        <fullName evidence="11">ABC superfamily ATP binding cassette transporter, ATPase</fullName>
    </submittedName>
    <submittedName>
        <fullName evidence="12">Iron(3+)-hydroxamate import ATP-binding protein FhuC</fullName>
        <ecNumber evidence="12">3.6.3.34</ecNumber>
    </submittedName>
</protein>
<evidence type="ECO:0000313" key="12">
    <source>
        <dbReference type="EMBL" id="SUP52324.1"/>
    </source>
</evidence>
<dbReference type="Gene3D" id="3.40.50.300">
    <property type="entry name" value="P-loop containing nucleotide triphosphate hydrolases"/>
    <property type="match status" value="1"/>
</dbReference>
<dbReference type="SMART" id="SM00382">
    <property type="entry name" value="AAA"/>
    <property type="match status" value="1"/>
</dbReference>
<keyword evidence="7" id="KW-0408">Iron</keyword>
<feature type="domain" description="ABC transporter" evidence="10">
    <location>
        <begin position="2"/>
        <end position="212"/>
    </location>
</feature>
<dbReference type="Proteomes" id="UP000051992">
    <property type="component" value="Unassembled WGS sequence"/>
</dbReference>
<dbReference type="GO" id="GO:0005524">
    <property type="term" value="F:ATP binding"/>
    <property type="evidence" value="ECO:0007669"/>
    <property type="project" value="UniProtKB-KW"/>
</dbReference>
<comment type="subcellular location">
    <subcellularLocation>
        <location evidence="1">Cell membrane</location>
        <topology evidence="1">Peripheral membrane protein</topology>
    </subcellularLocation>
</comment>
<evidence type="ECO:0000256" key="2">
    <source>
        <dbReference type="ARBA" id="ARBA00022448"/>
    </source>
</evidence>
<evidence type="ECO:0000256" key="7">
    <source>
        <dbReference type="ARBA" id="ARBA00023004"/>
    </source>
</evidence>
<dbReference type="InterPro" id="IPR027417">
    <property type="entry name" value="P-loop_NTPase"/>
</dbReference>
<evidence type="ECO:0000313" key="13">
    <source>
        <dbReference type="Proteomes" id="UP000051992"/>
    </source>
</evidence>
<keyword evidence="2" id="KW-0813">Transport</keyword>
<dbReference type="PATRIC" id="fig|1629.5.peg.542"/>
<dbReference type="EMBL" id="JQBM01000002">
    <property type="protein sequence ID" value="KRN46270.1"/>
    <property type="molecule type" value="Genomic_DNA"/>
</dbReference>
<keyword evidence="4" id="KW-0410">Iron transport</keyword>
<accession>A0A0R2H1B2</accession>
<dbReference type="OrthoDB" id="9787851at2"/>
<keyword evidence="9" id="KW-0472">Membrane</keyword>
<dbReference type="GO" id="GO:0006826">
    <property type="term" value="P:iron ion transport"/>
    <property type="evidence" value="ECO:0007669"/>
    <property type="project" value="UniProtKB-KW"/>
</dbReference>
<dbReference type="Pfam" id="PF00005">
    <property type="entry name" value="ABC_tran"/>
    <property type="match status" value="1"/>
</dbReference>
<keyword evidence="12" id="KW-0378">Hydrolase</keyword>
<evidence type="ECO:0000313" key="14">
    <source>
        <dbReference type="Proteomes" id="UP000254621"/>
    </source>
</evidence>
<evidence type="ECO:0000256" key="1">
    <source>
        <dbReference type="ARBA" id="ARBA00004202"/>
    </source>
</evidence>
<reference evidence="12 14" key="2">
    <citation type="submission" date="2018-06" db="EMBL/GenBank/DDBJ databases">
        <authorList>
            <consortium name="Pathogen Informatics"/>
            <person name="Doyle S."/>
        </authorList>
    </citation>
    <scope>NUCLEOTIDE SEQUENCE [LARGE SCALE GENOMIC DNA]</scope>
    <source>
        <strain evidence="12 14">NCTC13645</strain>
    </source>
</reference>
<sequence>MLTLDHISYAIGNKTIFNDASAELIDHEITCLIGPNGIGKSTLFNLITQSIQPESGQIIGIPDKIALLAQKNELFEPLAVRALLTIQRDTLDEEVLNLLQLKQLLDRPIEKLSGGQRQLVWLGYVLHQEPDLLLLDEPTTYLDLYYQQIFLKALTTLQAQRGFTVLMILHDLTQAFSNSQNIWLIDANKQLITGSVTELMDETLLSETFKLPLSIVEHAGQRLIIPEL</sequence>
<keyword evidence="13" id="KW-1185">Reference proteome</keyword>
<dbReference type="STRING" id="1629.IV50_GL000538"/>
<dbReference type="Proteomes" id="UP000254621">
    <property type="component" value="Unassembled WGS sequence"/>
</dbReference>
<dbReference type="EMBL" id="UHIV01000001">
    <property type="protein sequence ID" value="SUP52324.1"/>
    <property type="molecule type" value="Genomic_DNA"/>
</dbReference>
<dbReference type="GO" id="GO:0005886">
    <property type="term" value="C:plasma membrane"/>
    <property type="evidence" value="ECO:0007669"/>
    <property type="project" value="UniProtKB-SubCell"/>
</dbReference>
<dbReference type="PANTHER" id="PTHR42771">
    <property type="entry name" value="IRON(3+)-HYDROXAMATE IMPORT ATP-BINDING PROTEIN FHUC"/>
    <property type="match status" value="1"/>
</dbReference>
<evidence type="ECO:0000256" key="9">
    <source>
        <dbReference type="ARBA" id="ARBA00023136"/>
    </source>
</evidence>
<name>A0A0R2H1B2_WEIVI</name>
<gene>
    <name evidence="12" type="primary">fhuC</name>
    <name evidence="11" type="ORF">IV50_GL000538</name>
    <name evidence="12" type="ORF">NCTC13645_00208</name>
</gene>
<keyword evidence="6 12" id="KW-0067">ATP-binding</keyword>
<dbReference type="SUPFAM" id="SSF52540">
    <property type="entry name" value="P-loop containing nucleoside triphosphate hydrolases"/>
    <property type="match status" value="1"/>
</dbReference>
<evidence type="ECO:0000256" key="8">
    <source>
        <dbReference type="ARBA" id="ARBA00023065"/>
    </source>
</evidence>
<dbReference type="EC" id="3.6.3.34" evidence="12"/>
<evidence type="ECO:0000313" key="11">
    <source>
        <dbReference type="EMBL" id="KRN46270.1"/>
    </source>
</evidence>
<dbReference type="RefSeq" id="WP_057744699.1">
    <property type="nucleotide sequence ID" value="NZ_BJLU01000007.1"/>
</dbReference>
<evidence type="ECO:0000256" key="5">
    <source>
        <dbReference type="ARBA" id="ARBA00022741"/>
    </source>
</evidence>
<keyword evidence="3" id="KW-1003">Cell membrane</keyword>
<proteinExistence type="predicted"/>
<evidence type="ECO:0000256" key="6">
    <source>
        <dbReference type="ARBA" id="ARBA00022840"/>
    </source>
</evidence>
<dbReference type="InterPro" id="IPR003593">
    <property type="entry name" value="AAA+_ATPase"/>
</dbReference>
<organism evidence="11 13">
    <name type="scientific">Weissella viridescens</name>
    <name type="common">Lactobacillus viridescens</name>
    <dbReference type="NCBI Taxonomy" id="1629"/>
    <lineage>
        <taxon>Bacteria</taxon>
        <taxon>Bacillati</taxon>
        <taxon>Bacillota</taxon>
        <taxon>Bacilli</taxon>
        <taxon>Lactobacillales</taxon>
        <taxon>Lactobacillaceae</taxon>
        <taxon>Weissella</taxon>
    </lineage>
</organism>
<dbReference type="PROSITE" id="PS50893">
    <property type="entry name" value="ABC_TRANSPORTER_2"/>
    <property type="match status" value="1"/>
</dbReference>
<evidence type="ECO:0000256" key="4">
    <source>
        <dbReference type="ARBA" id="ARBA00022496"/>
    </source>
</evidence>
<dbReference type="PANTHER" id="PTHR42771:SF2">
    <property type="entry name" value="IRON(3+)-HYDROXAMATE IMPORT ATP-BINDING PROTEIN FHUC"/>
    <property type="match status" value="1"/>
</dbReference>
<dbReference type="InterPro" id="IPR003439">
    <property type="entry name" value="ABC_transporter-like_ATP-bd"/>
</dbReference>
<dbReference type="GO" id="GO:0016887">
    <property type="term" value="F:ATP hydrolysis activity"/>
    <property type="evidence" value="ECO:0007669"/>
    <property type="project" value="InterPro"/>
</dbReference>
<keyword evidence="5" id="KW-0547">Nucleotide-binding</keyword>
<evidence type="ECO:0000256" key="3">
    <source>
        <dbReference type="ARBA" id="ARBA00022475"/>
    </source>
</evidence>
<keyword evidence="8" id="KW-0406">Ion transport</keyword>